<feature type="transmembrane region" description="Helical" evidence="1">
    <location>
        <begin position="184"/>
        <end position="207"/>
    </location>
</feature>
<dbReference type="PANTHER" id="PTHR37814:SF1">
    <property type="entry name" value="MEMBRANE PROTEIN"/>
    <property type="match status" value="1"/>
</dbReference>
<organism evidence="2 3">
    <name type="scientific">Staphylococcus pragensis</name>
    <dbReference type="NCBI Taxonomy" id="1611836"/>
    <lineage>
        <taxon>Bacteria</taxon>
        <taxon>Bacillati</taxon>
        <taxon>Bacillota</taxon>
        <taxon>Bacilli</taxon>
        <taxon>Bacillales</taxon>
        <taxon>Staphylococcaceae</taxon>
        <taxon>Staphylococcus</taxon>
    </lineage>
</organism>
<accession>A0A4Z1BV10</accession>
<dbReference type="InterPro" id="IPR038728">
    <property type="entry name" value="YkvI-like"/>
</dbReference>
<feature type="transmembrane region" description="Helical" evidence="1">
    <location>
        <begin position="115"/>
        <end position="134"/>
    </location>
</feature>
<dbReference type="PANTHER" id="PTHR37814">
    <property type="entry name" value="CONSERVED MEMBRANE PROTEIN"/>
    <property type="match status" value="1"/>
</dbReference>
<dbReference type="EMBL" id="SRPJ01000002">
    <property type="protein sequence ID" value="TGN27422.1"/>
    <property type="molecule type" value="Genomic_DNA"/>
</dbReference>
<evidence type="ECO:0008006" key="4">
    <source>
        <dbReference type="Google" id="ProtNLM"/>
    </source>
</evidence>
<feature type="transmembrane region" description="Helical" evidence="1">
    <location>
        <begin position="141"/>
        <end position="164"/>
    </location>
</feature>
<evidence type="ECO:0000313" key="3">
    <source>
        <dbReference type="Proteomes" id="UP000297459"/>
    </source>
</evidence>
<keyword evidence="1" id="KW-1133">Transmembrane helix</keyword>
<protein>
    <recommendedName>
        <fullName evidence="4">Branched-chain amino acid transport system II carrier protein</fullName>
    </recommendedName>
</protein>
<keyword evidence="1" id="KW-0472">Membrane</keyword>
<feature type="transmembrane region" description="Helical" evidence="1">
    <location>
        <begin position="326"/>
        <end position="346"/>
    </location>
</feature>
<feature type="transmembrane region" description="Helical" evidence="1">
    <location>
        <begin position="261"/>
        <end position="288"/>
    </location>
</feature>
<feature type="transmembrane region" description="Helical" evidence="1">
    <location>
        <begin position="7"/>
        <end position="26"/>
    </location>
</feature>
<keyword evidence="3" id="KW-1185">Reference proteome</keyword>
<sequence length="355" mass="39232">MQYFKEAIMVAFAFVGVVVGAGFATGQEVFQFFTSNGSYSILAILITGIIVTLGGIFVLQTGYRIKSHNHSESIRYYLPSWMARLFDIILTIFLFSLAIIMTAGGASTVHESFGLPFWISSLLLVLLILVTLFLNFDRLIAVLGVVTPFLVIVVTIIAIYYFITGDLNFTAANDYAQHHHGLSLGWWFDGLNYASLQIAAAFSFLSVMGGRLKHRQSAVWGGLLGGLLITFLLLMINLGLITEFEHIQSVALPTLLLARHISPLLGTIMSIIMILVIYNTVVGLMYAFASRFTEPFSKGYYVLIIAMAVVTFICTFIGFISLIGKVFPIMGLFGFILLIPVIYRGFIQLISSNHQ</sequence>
<feature type="transmembrane region" description="Helical" evidence="1">
    <location>
        <begin position="38"/>
        <end position="60"/>
    </location>
</feature>
<keyword evidence="1" id="KW-0812">Transmembrane</keyword>
<feature type="transmembrane region" description="Helical" evidence="1">
    <location>
        <begin position="81"/>
        <end position="103"/>
    </location>
</feature>
<reference evidence="2 3" key="1">
    <citation type="submission" date="2019-04" db="EMBL/GenBank/DDBJ databases">
        <title>Genomic characterization of Staphylococcus petrasii strains.</title>
        <authorList>
            <person name="Vrbovska V."/>
            <person name="Kovarovic V."/>
            <person name="Maslanova I."/>
            <person name="Indrakova A."/>
            <person name="Petras P."/>
            <person name="Sedo O."/>
            <person name="Svec P."/>
            <person name="Fisarova L."/>
            <person name="Sedlacek I."/>
            <person name="Doskar J."/>
            <person name="Pantucek R."/>
        </authorList>
    </citation>
    <scope>NUCLEOTIDE SEQUENCE [LARGE SCALE GENOMIC DNA]</scope>
    <source>
        <strain evidence="2 3">CCM 8529</strain>
    </source>
</reference>
<feature type="transmembrane region" description="Helical" evidence="1">
    <location>
        <begin position="300"/>
        <end position="320"/>
    </location>
</feature>
<evidence type="ECO:0000313" key="2">
    <source>
        <dbReference type="EMBL" id="TGN27422.1"/>
    </source>
</evidence>
<comment type="caution">
    <text evidence="2">The sequence shown here is derived from an EMBL/GenBank/DDBJ whole genome shotgun (WGS) entry which is preliminary data.</text>
</comment>
<proteinExistence type="predicted"/>
<name>A0A4Z1BV10_9STAP</name>
<feature type="transmembrane region" description="Helical" evidence="1">
    <location>
        <begin position="219"/>
        <end position="241"/>
    </location>
</feature>
<evidence type="ECO:0000256" key="1">
    <source>
        <dbReference type="SAM" id="Phobius"/>
    </source>
</evidence>
<dbReference type="AlphaFoldDB" id="A0A4Z1BV10"/>
<gene>
    <name evidence="2" type="ORF">E2558_06145</name>
</gene>
<dbReference type="Proteomes" id="UP000297459">
    <property type="component" value="Unassembled WGS sequence"/>
</dbReference>